<comment type="caution">
    <text evidence="2">The sequence shown here is derived from an EMBL/GenBank/DDBJ whole genome shotgun (WGS) entry which is preliminary data.</text>
</comment>
<proteinExistence type="predicted"/>
<dbReference type="SUPFAM" id="SSF53335">
    <property type="entry name" value="S-adenosyl-L-methionine-dependent methyltransferases"/>
    <property type="match status" value="1"/>
</dbReference>
<name>X0ZJX7_9ZZZZ</name>
<accession>X0ZJX7</accession>
<dbReference type="CDD" id="cd02440">
    <property type="entry name" value="AdoMet_MTases"/>
    <property type="match status" value="1"/>
</dbReference>
<dbReference type="InterPro" id="IPR029063">
    <property type="entry name" value="SAM-dependent_MTases_sf"/>
</dbReference>
<evidence type="ECO:0000259" key="1">
    <source>
        <dbReference type="Pfam" id="PF13847"/>
    </source>
</evidence>
<dbReference type="EMBL" id="BART01000003">
    <property type="protein sequence ID" value="GAG60658.1"/>
    <property type="molecule type" value="Genomic_DNA"/>
</dbReference>
<dbReference type="InterPro" id="IPR025714">
    <property type="entry name" value="Methyltranfer_dom"/>
</dbReference>
<dbReference type="Gene3D" id="3.40.50.150">
    <property type="entry name" value="Vaccinia Virus protein VP39"/>
    <property type="match status" value="1"/>
</dbReference>
<reference evidence="2" key="1">
    <citation type="journal article" date="2014" name="Front. Microbiol.">
        <title>High frequency of phylogenetically diverse reductive dehalogenase-homologous genes in deep subseafloor sedimentary metagenomes.</title>
        <authorList>
            <person name="Kawai M."/>
            <person name="Futagami T."/>
            <person name="Toyoda A."/>
            <person name="Takaki Y."/>
            <person name="Nishi S."/>
            <person name="Hori S."/>
            <person name="Arai W."/>
            <person name="Tsubouchi T."/>
            <person name="Morono Y."/>
            <person name="Uchiyama I."/>
            <person name="Ito T."/>
            <person name="Fujiyama A."/>
            <person name="Inagaki F."/>
            <person name="Takami H."/>
        </authorList>
    </citation>
    <scope>NUCLEOTIDE SEQUENCE</scope>
    <source>
        <strain evidence="2">Expedition CK06-06</strain>
    </source>
</reference>
<feature type="domain" description="Methyltransferase" evidence="1">
    <location>
        <begin position="22"/>
        <end position="133"/>
    </location>
</feature>
<gene>
    <name evidence="2" type="ORF">S01H4_00032</name>
</gene>
<sequence length="190" mass="22020">MEIDVKEWLNREGEAFLEDIGIKKGEVVLDFGCGTGPYTIPAAKVVREEGKVYAMDKDIESIHKLMGIAKTKGLKNIIPILTKSEELKINLESESIDTVLLYDVLHYMDTLGRKRVYEETYRVLKTGGLLSVYPKHRKLDEPLGNLSDLGLDDVIEEINSRYFYLQRKFYKKLLHNNNYNRGYILNFRKK</sequence>
<dbReference type="Pfam" id="PF13847">
    <property type="entry name" value="Methyltransf_31"/>
    <property type="match status" value="1"/>
</dbReference>
<evidence type="ECO:0000313" key="2">
    <source>
        <dbReference type="EMBL" id="GAG60658.1"/>
    </source>
</evidence>
<dbReference type="AlphaFoldDB" id="X0ZJX7"/>
<organism evidence="2">
    <name type="scientific">marine sediment metagenome</name>
    <dbReference type="NCBI Taxonomy" id="412755"/>
    <lineage>
        <taxon>unclassified sequences</taxon>
        <taxon>metagenomes</taxon>
        <taxon>ecological metagenomes</taxon>
    </lineage>
</organism>
<protein>
    <recommendedName>
        <fullName evidence="1">Methyltransferase domain-containing protein</fullName>
    </recommendedName>
</protein>